<dbReference type="NCBIfam" id="TIGR02832">
    <property type="entry name" value="spo_yunB"/>
    <property type="match status" value="1"/>
</dbReference>
<protein>
    <submittedName>
        <fullName evidence="1">Sporulation protein YunB</fullName>
    </submittedName>
</protein>
<keyword evidence="2" id="KW-1185">Reference proteome</keyword>
<dbReference type="RefSeq" id="WP_181738629.1">
    <property type="nucleotide sequence ID" value="NZ_JACEOL010000018.1"/>
</dbReference>
<dbReference type="EMBL" id="JACEOL010000018">
    <property type="protein sequence ID" value="MBA4601787.1"/>
    <property type="molecule type" value="Genomic_DNA"/>
</dbReference>
<dbReference type="Proteomes" id="UP000538292">
    <property type="component" value="Unassembled WGS sequence"/>
</dbReference>
<gene>
    <name evidence="1" type="primary">yunB</name>
    <name evidence="1" type="ORF">H2C83_05520</name>
</gene>
<organism evidence="1 2">
    <name type="scientific">Thermoactinomyces mirandus</name>
    <dbReference type="NCBI Taxonomy" id="2756294"/>
    <lineage>
        <taxon>Bacteria</taxon>
        <taxon>Bacillati</taxon>
        <taxon>Bacillota</taxon>
        <taxon>Bacilli</taxon>
        <taxon>Bacillales</taxon>
        <taxon>Thermoactinomycetaceae</taxon>
        <taxon>Thermoactinomyces</taxon>
    </lineage>
</organism>
<accession>A0A7W1XRF1</accession>
<dbReference type="Pfam" id="PF09560">
    <property type="entry name" value="Spore_YunB"/>
    <property type="match status" value="1"/>
</dbReference>
<reference evidence="1 2" key="1">
    <citation type="submission" date="2020-07" db="EMBL/GenBank/DDBJ databases">
        <title>Thermoactinomyces phylogeny.</title>
        <authorList>
            <person name="Dunlap C."/>
        </authorList>
    </citation>
    <scope>NUCLEOTIDE SEQUENCE [LARGE SCALE GENOMIC DNA]</scope>
    <source>
        <strain evidence="1 2">AMNI-1</strain>
    </source>
</reference>
<sequence length="251" mass="28968">MSFRPRLGKRLYIWSKRRFKKPGRRPVHRQPSFRFPHPLFRTSSLVLVIFLIATLFLCYLGYSVITHQLRPAIVVLAEEEARKTAQKAFLKGIEEMQKKVKPVATLQVDKQDRIVGVSFNSQLESKAYQVVTERILKELNKEENREIHITLGEIMQSNIFADVGPEIPIQIWVEGTPHVTFSSSIEGKGINTTMITVNLEAEIKMRSLLPLTDEHYTLKFNQPVARQVIVGEVPNFYPFWLESRNPPESPE</sequence>
<evidence type="ECO:0000313" key="2">
    <source>
        <dbReference type="Proteomes" id="UP000538292"/>
    </source>
</evidence>
<name>A0A7W1XRF1_9BACL</name>
<proteinExistence type="predicted"/>
<comment type="caution">
    <text evidence="1">The sequence shown here is derived from an EMBL/GenBank/DDBJ whole genome shotgun (WGS) entry which is preliminary data.</text>
</comment>
<dbReference type="InterPro" id="IPR014197">
    <property type="entry name" value="Sporulation_prot_YunB"/>
</dbReference>
<evidence type="ECO:0000313" key="1">
    <source>
        <dbReference type="EMBL" id="MBA4601787.1"/>
    </source>
</evidence>
<dbReference type="AlphaFoldDB" id="A0A7W1XRF1"/>